<dbReference type="PANTHER" id="PTHR11101:SF80">
    <property type="entry name" value="PHOSPHATE TRANSPORTER"/>
    <property type="match status" value="1"/>
</dbReference>
<gene>
    <name evidence="8" type="ORF">BG011_004155</name>
</gene>
<dbReference type="Proteomes" id="UP000726737">
    <property type="component" value="Unassembled WGS sequence"/>
</dbReference>
<feature type="transmembrane region" description="Helical" evidence="7">
    <location>
        <begin position="7"/>
        <end position="25"/>
    </location>
</feature>
<keyword evidence="4 7" id="KW-0812">Transmembrane</keyword>
<reference evidence="8" key="1">
    <citation type="journal article" date="2020" name="Fungal Divers.">
        <title>Resolving the Mortierellaceae phylogeny through synthesis of multi-gene phylogenetics and phylogenomics.</title>
        <authorList>
            <person name="Vandepol N."/>
            <person name="Liber J."/>
            <person name="Desiro A."/>
            <person name="Na H."/>
            <person name="Kennedy M."/>
            <person name="Barry K."/>
            <person name="Grigoriev I.V."/>
            <person name="Miller A.N."/>
            <person name="O'Donnell K."/>
            <person name="Stajich J.E."/>
            <person name="Bonito G."/>
        </authorList>
    </citation>
    <scope>NUCLEOTIDE SEQUENCE</scope>
    <source>
        <strain evidence="8">KOD948</strain>
    </source>
</reference>
<evidence type="ECO:0008006" key="10">
    <source>
        <dbReference type="Google" id="ProtNLM"/>
    </source>
</evidence>
<evidence type="ECO:0000313" key="9">
    <source>
        <dbReference type="Proteomes" id="UP000726737"/>
    </source>
</evidence>
<dbReference type="GO" id="GO:0005315">
    <property type="term" value="F:phosphate transmembrane transporter activity"/>
    <property type="evidence" value="ECO:0007669"/>
    <property type="project" value="InterPro"/>
</dbReference>
<keyword evidence="6 7" id="KW-0472">Membrane</keyword>
<dbReference type="AlphaFoldDB" id="A0A9P6PZF9"/>
<protein>
    <recommendedName>
        <fullName evidence="10">Phosphate transporter</fullName>
    </recommendedName>
</protein>
<dbReference type="Pfam" id="PF01384">
    <property type="entry name" value="PHO4"/>
    <property type="match status" value="1"/>
</dbReference>
<sequence>MMVAGDYTFLFVIGIIFAFLDSYGIGANDVSNSFGAAVGSGALNLKQAVLIASVW</sequence>
<dbReference type="OrthoDB" id="260807at2759"/>
<evidence type="ECO:0000313" key="8">
    <source>
        <dbReference type="EMBL" id="KAG0257134.1"/>
    </source>
</evidence>
<evidence type="ECO:0000256" key="1">
    <source>
        <dbReference type="ARBA" id="ARBA00004141"/>
    </source>
</evidence>
<dbReference type="EMBL" id="JAAAJA010000271">
    <property type="protein sequence ID" value="KAG0257134.1"/>
    <property type="molecule type" value="Genomic_DNA"/>
</dbReference>
<accession>A0A9P6PZF9</accession>
<dbReference type="InterPro" id="IPR001204">
    <property type="entry name" value="Phos_transporter"/>
</dbReference>
<comment type="caution">
    <text evidence="8">The sequence shown here is derived from an EMBL/GenBank/DDBJ whole genome shotgun (WGS) entry which is preliminary data.</text>
</comment>
<keyword evidence="5 7" id="KW-1133">Transmembrane helix</keyword>
<evidence type="ECO:0000256" key="5">
    <source>
        <dbReference type="ARBA" id="ARBA00022989"/>
    </source>
</evidence>
<name>A0A9P6PZF9_9FUNG</name>
<evidence type="ECO:0000256" key="4">
    <source>
        <dbReference type="ARBA" id="ARBA00022692"/>
    </source>
</evidence>
<keyword evidence="2" id="KW-0813">Transport</keyword>
<keyword evidence="3" id="KW-0592">Phosphate transport</keyword>
<proteinExistence type="predicted"/>
<evidence type="ECO:0000256" key="3">
    <source>
        <dbReference type="ARBA" id="ARBA00022592"/>
    </source>
</evidence>
<dbReference type="PANTHER" id="PTHR11101">
    <property type="entry name" value="PHOSPHATE TRANSPORTER"/>
    <property type="match status" value="1"/>
</dbReference>
<comment type="subcellular location">
    <subcellularLocation>
        <location evidence="1">Membrane</location>
        <topology evidence="1">Multi-pass membrane protein</topology>
    </subcellularLocation>
</comment>
<organism evidence="8 9">
    <name type="scientific">Mortierella polycephala</name>
    <dbReference type="NCBI Taxonomy" id="41804"/>
    <lineage>
        <taxon>Eukaryota</taxon>
        <taxon>Fungi</taxon>
        <taxon>Fungi incertae sedis</taxon>
        <taxon>Mucoromycota</taxon>
        <taxon>Mortierellomycotina</taxon>
        <taxon>Mortierellomycetes</taxon>
        <taxon>Mortierellales</taxon>
        <taxon>Mortierellaceae</taxon>
        <taxon>Mortierella</taxon>
    </lineage>
</organism>
<evidence type="ECO:0000256" key="6">
    <source>
        <dbReference type="ARBA" id="ARBA00023136"/>
    </source>
</evidence>
<evidence type="ECO:0000256" key="2">
    <source>
        <dbReference type="ARBA" id="ARBA00022448"/>
    </source>
</evidence>
<evidence type="ECO:0000256" key="7">
    <source>
        <dbReference type="SAM" id="Phobius"/>
    </source>
</evidence>
<keyword evidence="9" id="KW-1185">Reference proteome</keyword>
<dbReference type="GO" id="GO:0016020">
    <property type="term" value="C:membrane"/>
    <property type="evidence" value="ECO:0007669"/>
    <property type="project" value="UniProtKB-SubCell"/>
</dbReference>
<dbReference type="GO" id="GO:0035435">
    <property type="term" value="P:phosphate ion transmembrane transport"/>
    <property type="evidence" value="ECO:0007669"/>
    <property type="project" value="TreeGrafter"/>
</dbReference>